<evidence type="ECO:0000256" key="3">
    <source>
        <dbReference type="ARBA" id="ARBA00010199"/>
    </source>
</evidence>
<keyword evidence="10" id="KW-0406">Ion transport</keyword>
<proteinExistence type="inferred from homology"/>
<evidence type="ECO:0000313" key="15">
    <source>
        <dbReference type="Proteomes" id="UP001215461"/>
    </source>
</evidence>
<feature type="transmembrane region" description="Helical" evidence="13">
    <location>
        <begin position="356"/>
        <end position="373"/>
    </location>
</feature>
<dbReference type="PANTHER" id="PTHR43298:SF2">
    <property type="entry name" value="FMN_FAD EXPORTER YEEO-RELATED"/>
    <property type="match status" value="1"/>
</dbReference>
<keyword evidence="6" id="KW-0050">Antiport</keyword>
<keyword evidence="9 13" id="KW-1133">Transmembrane helix</keyword>
<dbReference type="Pfam" id="PF01554">
    <property type="entry name" value="MatE"/>
    <property type="match status" value="2"/>
</dbReference>
<accession>A0ABD4XG08</accession>
<comment type="function">
    <text evidence="1">Multidrug efflux pump.</text>
</comment>
<feature type="transmembrane region" description="Helical" evidence="13">
    <location>
        <begin position="394"/>
        <end position="413"/>
    </location>
</feature>
<dbReference type="GO" id="GO:0006811">
    <property type="term" value="P:monoatomic ion transport"/>
    <property type="evidence" value="ECO:0007669"/>
    <property type="project" value="UniProtKB-KW"/>
</dbReference>
<evidence type="ECO:0000256" key="8">
    <source>
        <dbReference type="ARBA" id="ARBA00022692"/>
    </source>
</evidence>
<evidence type="ECO:0000256" key="7">
    <source>
        <dbReference type="ARBA" id="ARBA00022475"/>
    </source>
</evidence>
<keyword evidence="11 13" id="KW-0472">Membrane</keyword>
<feature type="transmembrane region" description="Helical" evidence="13">
    <location>
        <begin position="91"/>
        <end position="112"/>
    </location>
</feature>
<protein>
    <recommendedName>
        <fullName evidence="4">Probable multidrug resistance protein NorM</fullName>
    </recommendedName>
    <alternativeName>
        <fullName evidence="12">Multidrug-efflux transporter</fullName>
    </alternativeName>
</protein>
<evidence type="ECO:0000256" key="6">
    <source>
        <dbReference type="ARBA" id="ARBA00022449"/>
    </source>
</evidence>
<evidence type="ECO:0000256" key="13">
    <source>
        <dbReference type="SAM" id="Phobius"/>
    </source>
</evidence>
<dbReference type="PANTHER" id="PTHR43298">
    <property type="entry name" value="MULTIDRUG RESISTANCE PROTEIN NORM-RELATED"/>
    <property type="match status" value="1"/>
</dbReference>
<evidence type="ECO:0000256" key="12">
    <source>
        <dbReference type="ARBA" id="ARBA00031636"/>
    </source>
</evidence>
<feature type="transmembrane region" description="Helical" evidence="13">
    <location>
        <begin position="42"/>
        <end position="64"/>
    </location>
</feature>
<evidence type="ECO:0000256" key="11">
    <source>
        <dbReference type="ARBA" id="ARBA00023136"/>
    </source>
</evidence>
<evidence type="ECO:0000256" key="9">
    <source>
        <dbReference type="ARBA" id="ARBA00022989"/>
    </source>
</evidence>
<gene>
    <name evidence="14" type="ORF">G9403_00875</name>
</gene>
<sequence>MQDLTSGKPAKVILMFAIPLMLGNMVQQLYNISDTLIVGQTLGVNSLAAVGATGSIQFLVMGFVQGFSSGMAIITAQRYGAQNVRGVRESYAASIVAALIMSLILTVVSLVFIDNLMHAMQMPAAIYGQAKLFIGIILAGTVMTMGYNVISNALRAVGDSKAPLYYLIIGMIVNVSLELLLILKFHWGVEGAATATVFAQFVTVVISHWHITRYTDTLRLSWSDFKLKKGDLRQHMMAGLPMGFQQSIIAIGSVTLATAVNTLGTDAVAANTAASKVDQISTQLLMSVGVAMATYTAQNFGAGKYDRILEGVKSSLKMSISMSFVLGAIEVIFGRILVTLFVGAGQHEVMDLAQEFFWANGPFYFILSTLFVLRYTLQGLGDVRTPTFAGMGEMVMRTITAFALVGWLGFFGASLANPLAWLGSLLFLVPAWLRMVKRLRQLIKPAAVEENLN</sequence>
<feature type="transmembrane region" description="Helical" evidence="13">
    <location>
        <begin position="162"/>
        <end position="185"/>
    </location>
</feature>
<evidence type="ECO:0000256" key="4">
    <source>
        <dbReference type="ARBA" id="ARBA00020268"/>
    </source>
</evidence>
<feature type="transmembrane region" description="Helical" evidence="13">
    <location>
        <begin position="12"/>
        <end position="30"/>
    </location>
</feature>
<evidence type="ECO:0000313" key="14">
    <source>
        <dbReference type="EMBL" id="MDF8370214.1"/>
    </source>
</evidence>
<keyword evidence="8 13" id="KW-0812">Transmembrane</keyword>
<evidence type="ECO:0000256" key="2">
    <source>
        <dbReference type="ARBA" id="ARBA00004651"/>
    </source>
</evidence>
<dbReference type="InterPro" id="IPR050222">
    <property type="entry name" value="MATE_MdtK"/>
</dbReference>
<feature type="transmembrane region" description="Helical" evidence="13">
    <location>
        <begin position="323"/>
        <end position="344"/>
    </location>
</feature>
<evidence type="ECO:0000256" key="10">
    <source>
        <dbReference type="ARBA" id="ARBA00023065"/>
    </source>
</evidence>
<dbReference type="InterPro" id="IPR048279">
    <property type="entry name" value="MdtK-like"/>
</dbReference>
<feature type="transmembrane region" description="Helical" evidence="13">
    <location>
        <begin position="132"/>
        <end position="150"/>
    </location>
</feature>
<feature type="transmembrane region" description="Helical" evidence="13">
    <location>
        <begin position="419"/>
        <end position="436"/>
    </location>
</feature>
<dbReference type="CDD" id="cd13138">
    <property type="entry name" value="MATE_yoeA_like"/>
    <property type="match status" value="1"/>
</dbReference>
<keyword evidence="5" id="KW-0813">Transport</keyword>
<keyword evidence="7" id="KW-1003">Cell membrane</keyword>
<evidence type="ECO:0000256" key="5">
    <source>
        <dbReference type="ARBA" id="ARBA00022448"/>
    </source>
</evidence>
<comment type="caution">
    <text evidence="14">The sequence shown here is derived from an EMBL/GenBank/DDBJ whole genome shotgun (WGS) entry which is preliminary data.</text>
</comment>
<evidence type="ECO:0000256" key="1">
    <source>
        <dbReference type="ARBA" id="ARBA00003408"/>
    </source>
</evidence>
<dbReference type="PIRSF" id="PIRSF006603">
    <property type="entry name" value="DinF"/>
    <property type="match status" value="1"/>
</dbReference>
<dbReference type="EMBL" id="JAANXN010000001">
    <property type="protein sequence ID" value="MDF8370214.1"/>
    <property type="molecule type" value="Genomic_DNA"/>
</dbReference>
<comment type="similarity">
    <text evidence="3">Belongs to the multi antimicrobial extrusion (MATE) (TC 2.A.66.1) family.</text>
</comment>
<dbReference type="GO" id="GO:0005886">
    <property type="term" value="C:plasma membrane"/>
    <property type="evidence" value="ECO:0007669"/>
    <property type="project" value="UniProtKB-SubCell"/>
</dbReference>
<organism evidence="14 15">
    <name type="scientific">Weissella paramesenteroides</name>
    <name type="common">Leuconostoc paramesenteroides</name>
    <dbReference type="NCBI Taxonomy" id="1249"/>
    <lineage>
        <taxon>Bacteria</taxon>
        <taxon>Bacillati</taxon>
        <taxon>Bacillota</taxon>
        <taxon>Bacilli</taxon>
        <taxon>Lactobacillales</taxon>
        <taxon>Lactobacillaceae</taxon>
        <taxon>Weissella</taxon>
    </lineage>
</organism>
<reference evidence="14 15" key="1">
    <citation type="submission" date="2020-03" db="EMBL/GenBank/DDBJ databases">
        <title>Comparative genomics of Weissella paramesenteroides.</title>
        <authorList>
            <person name="Kant R."/>
            <person name="Takala T."/>
            <person name="Saris P."/>
        </authorList>
    </citation>
    <scope>NUCLEOTIDE SEQUENCE [LARGE SCALE GENOMIC DNA]</scope>
    <source>
        <strain evidence="14 15">SJ27-4</strain>
    </source>
</reference>
<dbReference type="InterPro" id="IPR002528">
    <property type="entry name" value="MATE_fam"/>
</dbReference>
<name>A0ABD4XG08_WEIPA</name>
<dbReference type="GO" id="GO:0015297">
    <property type="term" value="F:antiporter activity"/>
    <property type="evidence" value="ECO:0007669"/>
    <property type="project" value="UniProtKB-KW"/>
</dbReference>
<comment type="subcellular location">
    <subcellularLocation>
        <location evidence="2">Cell membrane</location>
        <topology evidence="2">Multi-pass membrane protein</topology>
    </subcellularLocation>
</comment>
<dbReference type="AlphaFoldDB" id="A0ABD4XG08"/>
<feature type="transmembrane region" description="Helical" evidence="13">
    <location>
        <begin position="191"/>
        <end position="211"/>
    </location>
</feature>
<dbReference type="RefSeq" id="WP_140836525.1">
    <property type="nucleotide sequence ID" value="NZ_CAXLJE010000001.1"/>
</dbReference>
<dbReference type="Proteomes" id="UP001215461">
    <property type="component" value="Unassembled WGS sequence"/>
</dbReference>
<dbReference type="NCBIfam" id="TIGR00797">
    <property type="entry name" value="matE"/>
    <property type="match status" value="1"/>
</dbReference>